<sequence length="114" mass="12824">MIPAHIETYVEVLGEELAIAFFLQFGGSELYLSKAPKHAMALELTGKDKLTMLAERLGPGHIRIPIPKEWIAEQFLNRGRSKADIARALHVDQRTIGRWFAKAADRNQPGLFDI</sequence>
<dbReference type="RefSeq" id="WP_265682292.1">
    <property type="nucleotide sequence ID" value="NZ_CP120863.1"/>
</dbReference>
<proteinExistence type="predicted"/>
<organism evidence="1 2">
    <name type="scientific">Roseibium porphyridii</name>
    <dbReference type="NCBI Taxonomy" id="2866279"/>
    <lineage>
        <taxon>Bacteria</taxon>
        <taxon>Pseudomonadati</taxon>
        <taxon>Pseudomonadota</taxon>
        <taxon>Alphaproteobacteria</taxon>
        <taxon>Hyphomicrobiales</taxon>
        <taxon>Stappiaceae</taxon>
        <taxon>Roseibium</taxon>
    </lineage>
</organism>
<protein>
    <recommendedName>
        <fullName evidence="3">Helix-turn-helix domain-containing protein</fullName>
    </recommendedName>
</protein>
<name>A0ABY8F9W1_9HYPH</name>
<reference evidence="1 2" key="1">
    <citation type="submission" date="2023-03" db="EMBL/GenBank/DDBJ databases">
        <title>Roseibium porphyridii sp. nov. and Roseibium rhodosorbium sp. nov. isolated from marine algae, Porphyridium cruentum and Rhodosorus marinus, respectively.</title>
        <authorList>
            <person name="Lee M.W."/>
            <person name="Choi B.J."/>
            <person name="Lee J.K."/>
            <person name="Choi D.G."/>
            <person name="Baek J.H."/>
            <person name="Bayburt H."/>
            <person name="Kim J.M."/>
            <person name="Han D.M."/>
            <person name="Kim K.H."/>
            <person name="Jeon C.O."/>
        </authorList>
    </citation>
    <scope>NUCLEOTIDE SEQUENCE [LARGE SCALE GENOMIC DNA]</scope>
    <source>
        <strain evidence="1 2">KMA01</strain>
    </source>
</reference>
<accession>A0ABY8F9W1</accession>
<gene>
    <name evidence="1" type="ORF">K1718_13260</name>
</gene>
<keyword evidence="2" id="KW-1185">Reference proteome</keyword>
<evidence type="ECO:0008006" key="3">
    <source>
        <dbReference type="Google" id="ProtNLM"/>
    </source>
</evidence>
<dbReference type="EMBL" id="CP120863">
    <property type="protein sequence ID" value="WFE92288.1"/>
    <property type="molecule type" value="Genomic_DNA"/>
</dbReference>
<evidence type="ECO:0000313" key="1">
    <source>
        <dbReference type="EMBL" id="WFE92288.1"/>
    </source>
</evidence>
<dbReference type="Proteomes" id="UP001209803">
    <property type="component" value="Chromosome"/>
</dbReference>
<evidence type="ECO:0000313" key="2">
    <source>
        <dbReference type="Proteomes" id="UP001209803"/>
    </source>
</evidence>